<evidence type="ECO:0000313" key="2">
    <source>
        <dbReference type="Proteomes" id="UP001215956"/>
    </source>
</evidence>
<comment type="caution">
    <text evidence="1">The sequence shown here is derived from an EMBL/GenBank/DDBJ whole genome shotgun (WGS) entry which is preliminary data.</text>
</comment>
<proteinExistence type="predicted"/>
<sequence>MRMVKWSVIIFALATLIYPCVGLSDVTGTWESSYSFGPVEELMTANIQQVGNNIIGSFSVEVSPSGEEYGGIIFGTIESGKIKAYYLATRSVGGGDPLVTISFTDGRLIDDDTIKGEFYYRDSDSMELSGPYQAERV</sequence>
<organism evidence="1 2">
    <name type="scientific">Candidatus Methanocrinis alkalitolerans</name>
    <dbReference type="NCBI Taxonomy" id="3033395"/>
    <lineage>
        <taxon>Archaea</taxon>
        <taxon>Methanobacteriati</taxon>
        <taxon>Methanobacteriota</taxon>
        <taxon>Stenosarchaea group</taxon>
        <taxon>Methanomicrobia</taxon>
        <taxon>Methanotrichales</taxon>
        <taxon>Methanotrichaceae</taxon>
        <taxon>Methanocrinis</taxon>
    </lineage>
</organism>
<dbReference type="EMBL" id="JARFPL010000002">
    <property type="protein sequence ID" value="MDF0592136.1"/>
    <property type="molecule type" value="Genomic_DNA"/>
</dbReference>
<dbReference type="RefSeq" id="WP_316967847.1">
    <property type="nucleotide sequence ID" value="NZ_JARFPL010000002.1"/>
</dbReference>
<evidence type="ECO:0000313" key="1">
    <source>
        <dbReference type="EMBL" id="MDF0592136.1"/>
    </source>
</evidence>
<gene>
    <name evidence="1" type="ORF">P0O24_00850</name>
</gene>
<reference evidence="1 2" key="1">
    <citation type="submission" date="2023-03" db="EMBL/GenBank/DDBJ databases">
        <title>Whole genome sequencing of Methanotrichaceae archaeon M04Ac.</title>
        <authorList>
            <person name="Khomyakova M.A."/>
            <person name="Merkel A.Y."/>
            <person name="Slobodkin A.I."/>
        </authorList>
    </citation>
    <scope>NUCLEOTIDE SEQUENCE [LARGE SCALE GENOMIC DNA]</scope>
    <source>
        <strain evidence="1 2">M04Ac</strain>
    </source>
</reference>
<protein>
    <submittedName>
        <fullName evidence="1">Uncharacterized protein</fullName>
    </submittedName>
</protein>
<dbReference type="Proteomes" id="UP001215956">
    <property type="component" value="Unassembled WGS sequence"/>
</dbReference>
<keyword evidence="2" id="KW-1185">Reference proteome</keyword>
<name>A0ABT5XBQ3_9EURY</name>
<accession>A0ABT5XBQ3</accession>